<dbReference type="EC" id="2.7.10.2" evidence="11"/>
<dbReference type="PANTHER" id="PTHR32309">
    <property type="entry name" value="TYROSINE-PROTEIN KINASE"/>
    <property type="match status" value="1"/>
</dbReference>
<feature type="transmembrane region" description="Helical" evidence="8">
    <location>
        <begin position="51"/>
        <end position="71"/>
    </location>
</feature>
<dbReference type="NCBIfam" id="TIGR01007">
    <property type="entry name" value="eps_fam"/>
    <property type="match status" value="1"/>
</dbReference>
<evidence type="ECO:0000256" key="7">
    <source>
        <dbReference type="ARBA" id="ARBA00023136"/>
    </source>
</evidence>
<dbReference type="Proteomes" id="UP000320858">
    <property type="component" value="Unassembled WGS sequence"/>
</dbReference>
<evidence type="ECO:0000256" key="4">
    <source>
        <dbReference type="ARBA" id="ARBA00022741"/>
    </source>
</evidence>
<dbReference type="Pfam" id="PF13807">
    <property type="entry name" value="GNVR"/>
    <property type="match status" value="1"/>
</dbReference>
<accession>A0AA94VA21</accession>
<evidence type="ECO:0000256" key="8">
    <source>
        <dbReference type="SAM" id="Phobius"/>
    </source>
</evidence>
<evidence type="ECO:0000313" key="11">
    <source>
        <dbReference type="EMBL" id="TRA85426.1"/>
    </source>
</evidence>
<dbReference type="GO" id="GO:0004715">
    <property type="term" value="F:non-membrane spanning protein tyrosine kinase activity"/>
    <property type="evidence" value="ECO:0007669"/>
    <property type="project" value="UniProtKB-EC"/>
</dbReference>
<organism evidence="11 12">
    <name type="scientific">Rhizobium rhizogenes</name>
    <name type="common">Agrobacterium rhizogenes</name>
    <dbReference type="NCBI Taxonomy" id="359"/>
    <lineage>
        <taxon>Bacteria</taxon>
        <taxon>Pseudomonadati</taxon>
        <taxon>Pseudomonadota</taxon>
        <taxon>Alphaproteobacteria</taxon>
        <taxon>Hyphomicrobiales</taxon>
        <taxon>Rhizobiaceae</taxon>
        <taxon>Rhizobium/Agrobacterium group</taxon>
        <taxon>Rhizobium</taxon>
    </lineage>
</organism>
<proteinExistence type="predicted"/>
<dbReference type="SUPFAM" id="SSF52540">
    <property type="entry name" value="P-loop containing nucleoside triphosphate hydrolases"/>
    <property type="match status" value="1"/>
</dbReference>
<dbReference type="Pfam" id="PF02706">
    <property type="entry name" value="Wzz"/>
    <property type="match status" value="1"/>
</dbReference>
<dbReference type="InterPro" id="IPR027417">
    <property type="entry name" value="P-loop_NTPase"/>
</dbReference>
<keyword evidence="6 8" id="KW-1133">Transmembrane helix</keyword>
<feature type="domain" description="Polysaccharide chain length determinant N-terminal" evidence="9">
    <location>
        <begin position="38"/>
        <end position="127"/>
    </location>
</feature>
<keyword evidence="7 8" id="KW-0472">Membrane</keyword>
<keyword evidence="5" id="KW-0067">ATP-binding</keyword>
<dbReference type="InterPro" id="IPR050445">
    <property type="entry name" value="Bact_polysacc_biosynth/exp"/>
</dbReference>
<dbReference type="GO" id="GO:0005886">
    <property type="term" value="C:plasma membrane"/>
    <property type="evidence" value="ECO:0007669"/>
    <property type="project" value="UniProtKB-SubCell"/>
</dbReference>
<comment type="subcellular location">
    <subcellularLocation>
        <location evidence="1">Cell membrane</location>
        <topology evidence="1">Multi-pass membrane protein</topology>
    </subcellularLocation>
</comment>
<evidence type="ECO:0000313" key="12">
    <source>
        <dbReference type="Proteomes" id="UP000320858"/>
    </source>
</evidence>
<dbReference type="CDD" id="cd05387">
    <property type="entry name" value="BY-kinase"/>
    <property type="match status" value="1"/>
</dbReference>
<protein>
    <submittedName>
        <fullName evidence="11">Polysaccharide biosynthesis tyrosine autokinase</fullName>
        <ecNumber evidence="11">2.7.10.2</ecNumber>
    </submittedName>
</protein>
<dbReference type="Pfam" id="PF10609">
    <property type="entry name" value="ParA"/>
    <property type="match status" value="1"/>
</dbReference>
<dbReference type="Gene3D" id="3.40.50.300">
    <property type="entry name" value="P-loop containing nucleotide triphosphate hydrolases"/>
    <property type="match status" value="1"/>
</dbReference>
<sequence length="797" mass="86702">MLGFPRTIFNSQGRSMHHKTFKSSIGFPDPGKDADTFIDLDRLWAAVVRRANVIAASVIAAVVLAGLYLVLATPVYTAMTQVLLDESLSRYAEEESPVPAAQIVDNRIASAVEILKSKEMALTVVDKAKLDENDTIVNPSLSPVDLVKSSVRGIVDLILPGDPPASEAAIRAGRREKAAAVLQQSLIVERVGRSSVIAISTRSTDRQLAALIAKTYAQAYLTEQLNANFDASERASVWLQERMSDLNQRAQAAQLAVEKFKTDNNIVSSRGELMSEGQLADLNGQLIAAQADVATAAARYGQYKSIIDRGPDAAVDNAVVSARDADNSVIQDLRKRYITISDRLQGVVQQFGADHPQAVALESEKKEIARQIFQELQQVTGSLKNEYDVSNSRVQSLRDNIDRVAGRNSQANITMVQLRELEQRATALRTLYQSYLGRFEEASQKQSLPIAKARIISEAGLPTAPSSPKKTMTMALSVILGLMLGGGIAALLEFRDRFFHTGNDVRDNLRMRFLGYLPFIGERGAETAKSGTPAATPGSESTTIDENGQVSFQKMLRLAVDSPRSSFAETLRNVKLTADVVIQERQCRVIGVISCLPNEGKSVVALNLAGLIASTGKRTLVVDADIRNPGLSRMLTTRQSAGLVEVVLDEIPWTQAVKVDTRTKMGILPVSTSNQFAHSSELLASSGMRKFIESAREACDYIIVDLAPVVPVIDAKAFAPQVDGFVFVTEWGKTPIQMVQNLMANEPQIANKTLGIVLNKTDMTELQRYAGPGGSEHYHETFAAYYGDAKPPVKENA</sequence>
<dbReference type="GO" id="GO:0005524">
    <property type="term" value="F:ATP binding"/>
    <property type="evidence" value="ECO:0007669"/>
    <property type="project" value="UniProtKB-KW"/>
</dbReference>
<evidence type="ECO:0000259" key="10">
    <source>
        <dbReference type="Pfam" id="PF13807"/>
    </source>
</evidence>
<reference evidence="11 12" key="1">
    <citation type="journal article" date="2019" name="Appl. Microbiol. Biotechnol.">
        <title>Differential efficiency of wild type rhizogenic strains for rol gene transformation of plants.</title>
        <authorList>
            <person name="Desmet S."/>
            <person name="De Keyser E."/>
            <person name="Van Vaerenbergh J."/>
            <person name="Baeyen S."/>
            <person name="Van Huylenbroeck J."/>
            <person name="Geelen D."/>
            <person name="Dhooghe E."/>
        </authorList>
    </citation>
    <scope>NUCLEOTIDE SEQUENCE [LARGE SCALE GENOMIC DNA]</scope>
    <source>
        <strain evidence="11 12">B 4.1</strain>
    </source>
</reference>
<dbReference type="AlphaFoldDB" id="A0AA94VA21"/>
<evidence type="ECO:0000259" key="9">
    <source>
        <dbReference type="Pfam" id="PF02706"/>
    </source>
</evidence>
<evidence type="ECO:0000256" key="1">
    <source>
        <dbReference type="ARBA" id="ARBA00004651"/>
    </source>
</evidence>
<evidence type="ECO:0000256" key="2">
    <source>
        <dbReference type="ARBA" id="ARBA00022475"/>
    </source>
</evidence>
<dbReference type="InterPro" id="IPR033756">
    <property type="entry name" value="YlxH/NBP35"/>
</dbReference>
<dbReference type="EMBL" id="SGOB01000007">
    <property type="protein sequence ID" value="TRA85426.1"/>
    <property type="molecule type" value="Genomic_DNA"/>
</dbReference>
<evidence type="ECO:0000256" key="5">
    <source>
        <dbReference type="ARBA" id="ARBA00022840"/>
    </source>
</evidence>
<dbReference type="InterPro" id="IPR003856">
    <property type="entry name" value="LPS_length_determ_N"/>
</dbReference>
<comment type="caution">
    <text evidence="11">The sequence shown here is derived from an EMBL/GenBank/DDBJ whole genome shotgun (WGS) entry which is preliminary data.</text>
</comment>
<dbReference type="NCBIfam" id="TIGR01005">
    <property type="entry name" value="eps_transp_fam"/>
    <property type="match status" value="1"/>
</dbReference>
<evidence type="ECO:0000256" key="3">
    <source>
        <dbReference type="ARBA" id="ARBA00022692"/>
    </source>
</evidence>
<keyword evidence="4" id="KW-0547">Nucleotide-binding</keyword>
<keyword evidence="2" id="KW-1003">Cell membrane</keyword>
<dbReference type="PANTHER" id="PTHR32309:SF13">
    <property type="entry name" value="FERRIC ENTEROBACTIN TRANSPORT PROTEIN FEPE"/>
    <property type="match status" value="1"/>
</dbReference>
<name>A0AA94VA21_RHIRH</name>
<dbReference type="InterPro" id="IPR005700">
    <property type="entry name" value="EPS_ExoP-like"/>
</dbReference>
<dbReference type="InterPro" id="IPR005702">
    <property type="entry name" value="Wzc-like_C"/>
</dbReference>
<keyword evidence="3 8" id="KW-0812">Transmembrane</keyword>
<evidence type="ECO:0000256" key="6">
    <source>
        <dbReference type="ARBA" id="ARBA00022989"/>
    </source>
</evidence>
<feature type="domain" description="Tyrosine-protein kinase G-rich" evidence="10">
    <location>
        <begin position="427"/>
        <end position="490"/>
    </location>
</feature>
<keyword evidence="11" id="KW-0808">Transferase</keyword>
<gene>
    <name evidence="11" type="ORF">EXN24_23345</name>
</gene>
<dbReference type="InterPro" id="IPR032807">
    <property type="entry name" value="GNVR"/>
</dbReference>